<evidence type="ECO:0000256" key="6">
    <source>
        <dbReference type="ARBA" id="ARBA00022989"/>
    </source>
</evidence>
<dbReference type="STRING" id="187304.B0E33_23370"/>
<organism evidence="10 11">
    <name type="scientific">Roseibium aggregatum</name>
    <dbReference type="NCBI Taxonomy" id="187304"/>
    <lineage>
        <taxon>Bacteria</taxon>
        <taxon>Pseudomonadati</taxon>
        <taxon>Pseudomonadota</taxon>
        <taxon>Alphaproteobacteria</taxon>
        <taxon>Hyphomicrobiales</taxon>
        <taxon>Stappiaceae</taxon>
        <taxon>Roseibium</taxon>
    </lineage>
</organism>
<comment type="subcellular location">
    <subcellularLocation>
        <location evidence="1">Cell membrane</location>
        <topology evidence="1">Multi-pass membrane protein</topology>
    </subcellularLocation>
</comment>
<dbReference type="EMBL" id="CXST01000001">
    <property type="protein sequence ID" value="CTQ42930.1"/>
    <property type="molecule type" value="Genomic_DNA"/>
</dbReference>
<reference evidence="11" key="1">
    <citation type="submission" date="2015-07" db="EMBL/GenBank/DDBJ databases">
        <authorList>
            <person name="Rodrigo-Torres Lidia"/>
            <person name="Arahal R.David."/>
        </authorList>
    </citation>
    <scope>NUCLEOTIDE SEQUENCE [LARGE SCALE GENOMIC DNA]</scope>
    <source>
        <strain evidence="11">CECT 4801</strain>
    </source>
</reference>
<evidence type="ECO:0000313" key="10">
    <source>
        <dbReference type="EMBL" id="CTQ42930.1"/>
    </source>
</evidence>
<dbReference type="GO" id="GO:0005886">
    <property type="term" value="C:plasma membrane"/>
    <property type="evidence" value="ECO:0007669"/>
    <property type="project" value="UniProtKB-SubCell"/>
</dbReference>
<evidence type="ECO:0000256" key="2">
    <source>
        <dbReference type="ARBA" id="ARBA00007935"/>
    </source>
</evidence>
<dbReference type="SUPFAM" id="SSF81345">
    <property type="entry name" value="ABC transporter involved in vitamin B12 uptake, BtuC"/>
    <property type="match status" value="1"/>
</dbReference>
<keyword evidence="9" id="KW-0732">Signal</keyword>
<feature type="transmembrane region" description="Helical" evidence="8">
    <location>
        <begin position="84"/>
        <end position="105"/>
    </location>
</feature>
<dbReference type="PANTHER" id="PTHR30472">
    <property type="entry name" value="FERRIC ENTEROBACTIN TRANSPORT SYSTEM PERMEASE PROTEIN"/>
    <property type="match status" value="1"/>
</dbReference>
<dbReference type="OrthoDB" id="9811975at2"/>
<dbReference type="RefSeq" id="WP_055655001.1">
    <property type="nucleotide sequence ID" value="NZ_CXST01000001.1"/>
</dbReference>
<evidence type="ECO:0000256" key="8">
    <source>
        <dbReference type="SAM" id="Phobius"/>
    </source>
</evidence>
<evidence type="ECO:0000256" key="3">
    <source>
        <dbReference type="ARBA" id="ARBA00022448"/>
    </source>
</evidence>
<dbReference type="CDD" id="cd06550">
    <property type="entry name" value="TM_ABC_iron-siderophores_like"/>
    <property type="match status" value="1"/>
</dbReference>
<keyword evidence="7 8" id="KW-0472">Membrane</keyword>
<dbReference type="PANTHER" id="PTHR30472:SF1">
    <property type="entry name" value="FE(3+) DICITRATE TRANSPORT SYSTEM PERMEASE PROTEIN FECC-RELATED"/>
    <property type="match status" value="1"/>
</dbReference>
<dbReference type="AlphaFoldDB" id="A0A0M6Y1N7"/>
<dbReference type="Proteomes" id="UP000048926">
    <property type="component" value="Unassembled WGS sequence"/>
</dbReference>
<dbReference type="InterPro" id="IPR037294">
    <property type="entry name" value="ABC_BtuC-like"/>
</dbReference>
<feature type="transmembrane region" description="Helical" evidence="8">
    <location>
        <begin position="305"/>
        <end position="322"/>
    </location>
</feature>
<feature type="transmembrane region" description="Helical" evidence="8">
    <location>
        <begin position="111"/>
        <end position="131"/>
    </location>
</feature>
<feature type="transmembrane region" description="Helical" evidence="8">
    <location>
        <begin position="183"/>
        <end position="206"/>
    </location>
</feature>
<feature type="transmembrane region" description="Helical" evidence="8">
    <location>
        <begin position="227"/>
        <end position="255"/>
    </location>
</feature>
<keyword evidence="5 8" id="KW-0812">Transmembrane</keyword>
<feature type="signal peptide" evidence="9">
    <location>
        <begin position="1"/>
        <end position="22"/>
    </location>
</feature>
<dbReference type="GO" id="GO:0033214">
    <property type="term" value="P:siderophore-iron import into cell"/>
    <property type="evidence" value="ECO:0007669"/>
    <property type="project" value="TreeGrafter"/>
</dbReference>
<protein>
    <submittedName>
        <fullName evidence="10">Putative siderophore transport system permease protein YfiZ</fullName>
    </submittedName>
</protein>
<evidence type="ECO:0000256" key="7">
    <source>
        <dbReference type="ARBA" id="ARBA00023136"/>
    </source>
</evidence>
<dbReference type="GO" id="GO:0022857">
    <property type="term" value="F:transmembrane transporter activity"/>
    <property type="evidence" value="ECO:0007669"/>
    <property type="project" value="InterPro"/>
</dbReference>
<feature type="transmembrane region" description="Helical" evidence="8">
    <location>
        <begin position="143"/>
        <end position="163"/>
    </location>
</feature>
<keyword evidence="6 8" id="KW-1133">Transmembrane helix</keyword>
<evidence type="ECO:0000313" key="11">
    <source>
        <dbReference type="Proteomes" id="UP000048926"/>
    </source>
</evidence>
<evidence type="ECO:0000256" key="4">
    <source>
        <dbReference type="ARBA" id="ARBA00022475"/>
    </source>
</evidence>
<evidence type="ECO:0000256" key="1">
    <source>
        <dbReference type="ARBA" id="ARBA00004651"/>
    </source>
</evidence>
<keyword evidence="3" id="KW-0813">Transport</keyword>
<gene>
    <name evidence="10" type="primary">yfiZ_1</name>
    <name evidence="10" type="ORF">LAL4801_01367</name>
</gene>
<proteinExistence type="inferred from homology"/>
<dbReference type="Pfam" id="PF01032">
    <property type="entry name" value="FecCD"/>
    <property type="match status" value="1"/>
</dbReference>
<name>A0A0M6Y1N7_9HYPH</name>
<sequence length="329" mass="32746">MRRPAIALCLALCAAVIFSLHAGLTFYTPHTVLSALLGGEGADALIVTTLRLPRTAIGVVCGASLGLSGLLMQSVTRNPLAEPGLLGVNAGGALFVTFGVTVFGVASLAGIGMAAVMGALAATALVFSISASTGGAGNPATTLLAGFTVAALLASFTQTLLLIDESALETLLFWLSGSFSDRPIGLLQLGLPSLAIGVAGSLLLATPLDVLRLDDASARSVGVNVGAVRLTALGLAALLAAGAVAMAGPVLFLGLVAPHLARRLTDGVLPSTRQLIVLSLLTGALIAVLADILARIVVAPGEAPMSAVLALVGVPMLVHLLHGRKGLAA</sequence>
<dbReference type="Gene3D" id="1.10.3470.10">
    <property type="entry name" value="ABC transporter involved in vitamin B12 uptake, BtuC"/>
    <property type="match status" value="1"/>
</dbReference>
<evidence type="ECO:0000256" key="9">
    <source>
        <dbReference type="SAM" id="SignalP"/>
    </source>
</evidence>
<evidence type="ECO:0000256" key="5">
    <source>
        <dbReference type="ARBA" id="ARBA00022692"/>
    </source>
</evidence>
<feature type="chain" id="PRO_5005807666" evidence="9">
    <location>
        <begin position="23"/>
        <end position="329"/>
    </location>
</feature>
<feature type="transmembrane region" description="Helical" evidence="8">
    <location>
        <begin position="275"/>
        <end position="298"/>
    </location>
</feature>
<dbReference type="InterPro" id="IPR000522">
    <property type="entry name" value="ABC_transptr_permease_BtuC"/>
</dbReference>
<comment type="similarity">
    <text evidence="2">Belongs to the binding-protein-dependent transport system permease family. FecCD subfamily.</text>
</comment>
<keyword evidence="4" id="KW-1003">Cell membrane</keyword>
<keyword evidence="11" id="KW-1185">Reference proteome</keyword>
<accession>A0A0M6Y1N7</accession>